<gene>
    <name evidence="1" type="ORF">I308_101929</name>
</gene>
<dbReference type="GeneID" id="91988787"/>
<evidence type="ECO:0000313" key="2">
    <source>
        <dbReference type="Proteomes" id="UP000054399"/>
    </source>
</evidence>
<keyword evidence="2" id="KW-1185">Reference proteome</keyword>
<proteinExistence type="predicted"/>
<reference evidence="2" key="1">
    <citation type="submission" date="2015-01" db="EMBL/GenBank/DDBJ databases">
        <title>The Genome Sequence of Cryptococcus gattii MMRL2647.</title>
        <authorList>
            <consortium name="The Broad Institute Genomics Platform"/>
            <person name="Cuomo C."/>
            <person name="Litvintseva A."/>
            <person name="Chen Y."/>
            <person name="Heitman J."/>
            <person name="Sun S."/>
            <person name="Springer D."/>
            <person name="Dromer F."/>
            <person name="Young S."/>
            <person name="Zeng Q."/>
            <person name="Gargeya S."/>
            <person name="Abouelleil A."/>
            <person name="Alvarado L."/>
            <person name="Chapman S.B."/>
            <person name="Gainer-Dewar J."/>
            <person name="Goldberg J."/>
            <person name="Griggs A."/>
            <person name="Gujja S."/>
            <person name="Hansen M."/>
            <person name="Howarth C."/>
            <person name="Imamovic A."/>
            <person name="Larimer J."/>
            <person name="Murphy C."/>
            <person name="Naylor J."/>
            <person name="Pearson M."/>
            <person name="Priest M."/>
            <person name="Roberts A."/>
            <person name="Saif S."/>
            <person name="Shea T."/>
            <person name="Sykes S."/>
            <person name="Wortman J."/>
            <person name="Nusbaum C."/>
            <person name="Birren B."/>
        </authorList>
    </citation>
    <scope>NUCLEOTIDE SEQUENCE [LARGE SCALE GENOMIC DNA]</scope>
    <source>
        <strain evidence="2">IND107</strain>
    </source>
</reference>
<comment type="caution">
    <text evidence="1">The sequence shown here is derived from an EMBL/GenBank/DDBJ whole genome shotgun (WGS) entry which is preliminary data.</text>
</comment>
<reference evidence="1 2" key="2">
    <citation type="submission" date="2024-01" db="EMBL/GenBank/DDBJ databases">
        <title>Comparative genomics of Cryptococcus and Kwoniella reveals pathogenesis evolution and contrasting modes of karyotype evolution via chromosome fusion or intercentromeric recombination.</title>
        <authorList>
            <person name="Coelho M.A."/>
            <person name="David-Palma M."/>
            <person name="Shea T."/>
            <person name="Bowers K."/>
            <person name="Mcginley-Smith S."/>
            <person name="Mohammad A.W."/>
            <person name="Gnirke A."/>
            <person name="Yurkov A.M."/>
            <person name="Nowrousian M."/>
            <person name="Sun S."/>
            <person name="Cuomo C.A."/>
            <person name="Heitman J."/>
        </authorList>
    </citation>
    <scope>NUCLEOTIDE SEQUENCE [LARGE SCALE GENOMIC DNA]</scope>
    <source>
        <strain evidence="1 2">IND107</strain>
    </source>
</reference>
<dbReference type="EMBL" id="ATAM02000003">
    <property type="protein sequence ID" value="KAL0252537.1"/>
    <property type="molecule type" value="Genomic_DNA"/>
</dbReference>
<evidence type="ECO:0000313" key="1">
    <source>
        <dbReference type="EMBL" id="KAL0252537.1"/>
    </source>
</evidence>
<sequence length="133" mass="14902">MQKRSDVCQVTMMPLARLWFPPYHVIGLAHCGLLYSPPSEFVVGSIKLLWTRVGASTNWVIGGIASRIQSRESAQIAWKYSWLQLGALLTIDNRLSCPPPEVYKKEQYKNCMCSGGVYYSSREAMTSILLKAG</sequence>
<accession>A0ABR3BVW4</accession>
<dbReference type="RefSeq" id="XP_066615257.1">
    <property type="nucleotide sequence ID" value="XM_066756480.1"/>
</dbReference>
<organism evidence="1 2">
    <name type="scientific">Cryptococcus tetragattii IND107</name>
    <dbReference type="NCBI Taxonomy" id="1296105"/>
    <lineage>
        <taxon>Eukaryota</taxon>
        <taxon>Fungi</taxon>
        <taxon>Dikarya</taxon>
        <taxon>Basidiomycota</taxon>
        <taxon>Agaricomycotina</taxon>
        <taxon>Tremellomycetes</taxon>
        <taxon>Tremellales</taxon>
        <taxon>Cryptococcaceae</taxon>
        <taxon>Cryptococcus</taxon>
        <taxon>Cryptococcus gattii species complex</taxon>
    </lineage>
</organism>
<dbReference type="Proteomes" id="UP000054399">
    <property type="component" value="Unassembled WGS sequence"/>
</dbReference>
<protein>
    <submittedName>
        <fullName evidence="1">Uncharacterized protein</fullName>
    </submittedName>
</protein>
<name>A0ABR3BVW4_9TREE</name>